<name>A0A2P2E5V3_9PROT</name>
<evidence type="ECO:0000313" key="1">
    <source>
        <dbReference type="EMBL" id="GBF56441.1"/>
    </source>
</evidence>
<reference evidence="1 2" key="1">
    <citation type="journal article" date="2018" name="Genome Announc.">
        <title>Draft Genome Sequence of "Candidatus Phycosocius bacilliformis," an Alphaproteobacterial Ectosymbiont of the Hydrocarbon-Producing Green Alga Botryococcus braunii.</title>
        <authorList>
            <person name="Tanabe Y."/>
            <person name="Yamaguchi H."/>
            <person name="Watanabe M.M."/>
        </authorList>
    </citation>
    <scope>NUCLEOTIDE SEQUENCE [LARGE SCALE GENOMIC DNA]</scope>
    <source>
        <strain evidence="1 2">BOTRYCO-2</strain>
    </source>
</reference>
<dbReference type="AlphaFoldDB" id="A0A2P2E5V3"/>
<accession>A0A2P2E5V3</accession>
<dbReference type="EMBL" id="BFBR01000001">
    <property type="protein sequence ID" value="GBF56441.1"/>
    <property type="molecule type" value="Genomic_DNA"/>
</dbReference>
<keyword evidence="2" id="KW-1185">Reference proteome</keyword>
<evidence type="ECO:0000313" key="2">
    <source>
        <dbReference type="Proteomes" id="UP000245086"/>
    </source>
</evidence>
<protein>
    <submittedName>
        <fullName evidence="1">Uncharacterized protein</fullName>
    </submittedName>
</protein>
<dbReference type="Proteomes" id="UP000245086">
    <property type="component" value="Unassembled WGS sequence"/>
</dbReference>
<organism evidence="1 2">
    <name type="scientific">Candidatus Phycosocius bacilliformis</name>
    <dbReference type="NCBI Taxonomy" id="1445552"/>
    <lineage>
        <taxon>Bacteria</taxon>
        <taxon>Pseudomonadati</taxon>
        <taxon>Pseudomonadota</taxon>
        <taxon>Alphaproteobacteria</taxon>
        <taxon>Caulobacterales</taxon>
        <taxon>Caulobacterales incertae sedis</taxon>
        <taxon>Candidatus Phycosocius</taxon>
    </lineage>
</organism>
<proteinExistence type="predicted"/>
<comment type="caution">
    <text evidence="1">The sequence shown here is derived from an EMBL/GenBank/DDBJ whole genome shotgun (WGS) entry which is preliminary data.</text>
</comment>
<sequence length="96" mass="10383">MSLLMSPGLWQVGLNGLSGVNWGALMPMLDGADHLDRAPGLVRHAELQVLSAYRKKASVERESAAQIAQIRKADPKAANIQNYDLIDPATEVFLNG</sequence>
<gene>
    <name evidence="1" type="ORF">PbB2_00097</name>
</gene>